<accession>A0ABW3YDX6</accession>
<evidence type="ECO:0000256" key="1">
    <source>
        <dbReference type="SAM" id="MobiDB-lite"/>
    </source>
</evidence>
<dbReference type="Proteomes" id="UP001597260">
    <property type="component" value="Unassembled WGS sequence"/>
</dbReference>
<gene>
    <name evidence="3" type="ORF">ACFQ4H_13115</name>
</gene>
<dbReference type="InterPro" id="IPR036291">
    <property type="entry name" value="NAD(P)-bd_dom_sf"/>
</dbReference>
<feature type="region of interest" description="Disordered" evidence="1">
    <location>
        <begin position="66"/>
        <end position="92"/>
    </location>
</feature>
<proteinExistence type="predicted"/>
<feature type="domain" description="3-beta hydroxysteroid dehydrogenase/isomerase" evidence="2">
    <location>
        <begin position="4"/>
        <end position="73"/>
    </location>
</feature>
<dbReference type="Gene3D" id="3.40.50.720">
    <property type="entry name" value="NAD(P)-binding Rossmann-like Domain"/>
    <property type="match status" value="1"/>
</dbReference>
<dbReference type="InterPro" id="IPR002225">
    <property type="entry name" value="3Beta_OHSteriod_DH/Estase"/>
</dbReference>
<reference evidence="4" key="1">
    <citation type="journal article" date="2019" name="Int. J. Syst. Evol. Microbiol.">
        <title>The Global Catalogue of Microorganisms (GCM) 10K type strain sequencing project: providing services to taxonomists for standard genome sequencing and annotation.</title>
        <authorList>
            <consortium name="The Broad Institute Genomics Platform"/>
            <consortium name="The Broad Institute Genome Sequencing Center for Infectious Disease"/>
            <person name="Wu L."/>
            <person name="Ma J."/>
        </authorList>
    </citation>
    <scope>NUCLEOTIDE SEQUENCE [LARGE SCALE GENOMIC DNA]</scope>
    <source>
        <strain evidence="4">JCM 31037</strain>
    </source>
</reference>
<evidence type="ECO:0000259" key="2">
    <source>
        <dbReference type="Pfam" id="PF01073"/>
    </source>
</evidence>
<evidence type="ECO:0000313" key="3">
    <source>
        <dbReference type="EMBL" id="MFD1322035.1"/>
    </source>
</evidence>
<comment type="caution">
    <text evidence="3">The sequence shown here is derived from an EMBL/GenBank/DDBJ whole genome shotgun (WGS) entry which is preliminary data.</text>
</comment>
<dbReference type="EMBL" id="JBHTMP010000016">
    <property type="protein sequence ID" value="MFD1322035.1"/>
    <property type="molecule type" value="Genomic_DNA"/>
</dbReference>
<evidence type="ECO:0000313" key="4">
    <source>
        <dbReference type="Proteomes" id="UP001597260"/>
    </source>
</evidence>
<sequence length="92" mass="9578">MRLLVTGGAGFNGANLTRAALMDPAVTDVRVIDDLSTGSTANLAGLDVEVVEGSILDEPTLDRAMTGRDTNVYGPGQRHDAQATVRAGQPVR</sequence>
<organism evidence="3 4">
    <name type="scientific">Micromonospora sonneratiae</name>
    <dbReference type="NCBI Taxonomy" id="1184706"/>
    <lineage>
        <taxon>Bacteria</taxon>
        <taxon>Bacillati</taxon>
        <taxon>Actinomycetota</taxon>
        <taxon>Actinomycetes</taxon>
        <taxon>Micromonosporales</taxon>
        <taxon>Micromonosporaceae</taxon>
        <taxon>Micromonospora</taxon>
    </lineage>
</organism>
<protein>
    <submittedName>
        <fullName evidence="3">NAD-dependent epimerase/dehydratase family protein</fullName>
    </submittedName>
</protein>
<dbReference type="RefSeq" id="WP_377570520.1">
    <property type="nucleotide sequence ID" value="NZ_JBHTMP010000016.1"/>
</dbReference>
<dbReference type="SUPFAM" id="SSF51735">
    <property type="entry name" value="NAD(P)-binding Rossmann-fold domains"/>
    <property type="match status" value="1"/>
</dbReference>
<name>A0ABW3YDX6_9ACTN</name>
<keyword evidence="4" id="KW-1185">Reference proteome</keyword>
<dbReference type="Pfam" id="PF01073">
    <property type="entry name" value="3Beta_HSD"/>
    <property type="match status" value="1"/>
</dbReference>